<dbReference type="EC" id="3.1.3.25" evidence="8"/>
<evidence type="ECO:0000256" key="8">
    <source>
        <dbReference type="RuleBase" id="RU364068"/>
    </source>
</evidence>
<dbReference type="InterPro" id="IPR020583">
    <property type="entry name" value="Inositol_monoP_metal-BS"/>
</dbReference>
<dbReference type="Pfam" id="PF00459">
    <property type="entry name" value="Inositol_P"/>
    <property type="match status" value="1"/>
</dbReference>
<evidence type="ECO:0000313" key="10">
    <source>
        <dbReference type="Proteomes" id="UP000199537"/>
    </source>
</evidence>
<dbReference type="GO" id="GO:0046854">
    <property type="term" value="P:phosphatidylinositol phosphate biosynthetic process"/>
    <property type="evidence" value="ECO:0007669"/>
    <property type="project" value="InterPro"/>
</dbReference>
<evidence type="ECO:0000256" key="7">
    <source>
        <dbReference type="PIRSR" id="PIRSR600760-2"/>
    </source>
</evidence>
<dbReference type="Proteomes" id="UP000199537">
    <property type="component" value="Unassembled WGS sequence"/>
</dbReference>
<reference evidence="10" key="1">
    <citation type="submission" date="2016-10" db="EMBL/GenBank/DDBJ databases">
        <authorList>
            <person name="Varghese N."/>
            <person name="Submissions S."/>
        </authorList>
    </citation>
    <scope>NUCLEOTIDE SEQUENCE [LARGE SCALE GENOMIC DNA]</scope>
    <source>
        <strain evidence="10">DSM 14807</strain>
    </source>
</reference>
<feature type="binding site" evidence="7">
    <location>
        <position position="208"/>
    </location>
    <ligand>
        <name>Mg(2+)</name>
        <dbReference type="ChEBI" id="CHEBI:18420"/>
        <label>1</label>
        <note>catalytic</note>
    </ligand>
</feature>
<dbReference type="FunFam" id="3.30.540.10:FF:000003">
    <property type="entry name" value="Inositol-1-monophosphatase"/>
    <property type="match status" value="1"/>
</dbReference>
<dbReference type="InterPro" id="IPR033942">
    <property type="entry name" value="IMPase"/>
</dbReference>
<dbReference type="FunFam" id="3.40.190.80:FF:000002">
    <property type="entry name" value="Inositol-1-monophosphatase"/>
    <property type="match status" value="1"/>
</dbReference>
<dbReference type="Gene3D" id="3.30.540.10">
    <property type="entry name" value="Fructose-1,6-Bisphosphatase, subunit A, domain 1"/>
    <property type="match status" value="1"/>
</dbReference>
<feature type="binding site" evidence="7">
    <location>
        <position position="80"/>
    </location>
    <ligand>
        <name>Mg(2+)</name>
        <dbReference type="ChEBI" id="CHEBI:18420"/>
        <label>1</label>
        <note>catalytic</note>
    </ligand>
</feature>
<name>A0A1I7ND55_9BACT</name>
<dbReference type="GO" id="GO:0046872">
    <property type="term" value="F:metal ion binding"/>
    <property type="evidence" value="ECO:0007669"/>
    <property type="project" value="UniProtKB-KW"/>
</dbReference>
<comment type="similarity">
    <text evidence="3 8">Belongs to the inositol monophosphatase superfamily.</text>
</comment>
<dbReference type="PROSITE" id="PS00630">
    <property type="entry name" value="IMP_2"/>
    <property type="match status" value="1"/>
</dbReference>
<dbReference type="GO" id="GO:0008934">
    <property type="term" value="F:inositol monophosphate 1-phosphatase activity"/>
    <property type="evidence" value="ECO:0007669"/>
    <property type="project" value="InterPro"/>
</dbReference>
<evidence type="ECO:0000256" key="2">
    <source>
        <dbReference type="ARBA" id="ARBA00001946"/>
    </source>
</evidence>
<comment type="catalytic activity">
    <reaction evidence="1 8">
        <text>a myo-inositol phosphate + H2O = myo-inositol + phosphate</text>
        <dbReference type="Rhea" id="RHEA:24056"/>
        <dbReference type="ChEBI" id="CHEBI:15377"/>
        <dbReference type="ChEBI" id="CHEBI:17268"/>
        <dbReference type="ChEBI" id="CHEBI:43474"/>
        <dbReference type="ChEBI" id="CHEBI:84139"/>
        <dbReference type="EC" id="3.1.3.25"/>
    </reaction>
</comment>
<dbReference type="PANTHER" id="PTHR20854">
    <property type="entry name" value="INOSITOL MONOPHOSPHATASE"/>
    <property type="match status" value="1"/>
</dbReference>
<dbReference type="InterPro" id="IPR022337">
    <property type="entry name" value="Inositol_monophosphatase_SuhB"/>
</dbReference>
<dbReference type="RefSeq" id="WP_092459255.1">
    <property type="nucleotide sequence ID" value="NZ_FPCJ01000001.1"/>
</dbReference>
<dbReference type="GO" id="GO:0006020">
    <property type="term" value="P:inositol metabolic process"/>
    <property type="evidence" value="ECO:0007669"/>
    <property type="project" value="TreeGrafter"/>
</dbReference>
<dbReference type="GO" id="GO:0007165">
    <property type="term" value="P:signal transduction"/>
    <property type="evidence" value="ECO:0007669"/>
    <property type="project" value="TreeGrafter"/>
</dbReference>
<dbReference type="STRING" id="1393122.SAMN05660895_1393"/>
<dbReference type="Gene3D" id="3.40.190.80">
    <property type="match status" value="1"/>
</dbReference>
<dbReference type="PROSITE" id="PS00629">
    <property type="entry name" value="IMP_1"/>
    <property type="match status" value="1"/>
</dbReference>
<protein>
    <recommendedName>
        <fullName evidence="8">Inositol-1-monophosphatase</fullName>
        <ecNumber evidence="8">3.1.3.25</ecNumber>
    </recommendedName>
</protein>
<dbReference type="InterPro" id="IPR000760">
    <property type="entry name" value="Inositol_monophosphatase-like"/>
</dbReference>
<dbReference type="PRINTS" id="PR00377">
    <property type="entry name" value="IMPHPHTASES"/>
</dbReference>
<evidence type="ECO:0000256" key="4">
    <source>
        <dbReference type="ARBA" id="ARBA00022723"/>
    </source>
</evidence>
<feature type="binding site" evidence="7">
    <location>
        <position position="82"/>
    </location>
    <ligand>
        <name>Mg(2+)</name>
        <dbReference type="ChEBI" id="CHEBI:18420"/>
        <label>1</label>
        <note>catalytic</note>
    </ligand>
</feature>
<evidence type="ECO:0000256" key="5">
    <source>
        <dbReference type="ARBA" id="ARBA00022801"/>
    </source>
</evidence>
<keyword evidence="5 8" id="KW-0378">Hydrolase</keyword>
<keyword evidence="6 7" id="KW-0460">Magnesium</keyword>
<dbReference type="SUPFAM" id="SSF56655">
    <property type="entry name" value="Carbohydrate phosphatase"/>
    <property type="match status" value="1"/>
</dbReference>
<evidence type="ECO:0000256" key="6">
    <source>
        <dbReference type="ARBA" id="ARBA00022842"/>
    </source>
</evidence>
<keyword evidence="4 7" id="KW-0479">Metal-binding</keyword>
<dbReference type="EMBL" id="FPCJ01000001">
    <property type="protein sequence ID" value="SFV32590.1"/>
    <property type="molecule type" value="Genomic_DNA"/>
</dbReference>
<feature type="binding site" evidence="7">
    <location>
        <position position="64"/>
    </location>
    <ligand>
        <name>Mg(2+)</name>
        <dbReference type="ChEBI" id="CHEBI:18420"/>
        <label>1</label>
        <note>catalytic</note>
    </ligand>
</feature>
<evidence type="ECO:0000256" key="3">
    <source>
        <dbReference type="ARBA" id="ARBA00009759"/>
    </source>
</evidence>
<dbReference type="CDD" id="cd01639">
    <property type="entry name" value="IMPase"/>
    <property type="match status" value="1"/>
</dbReference>
<dbReference type="AlphaFoldDB" id="A0A1I7ND55"/>
<accession>A0A1I7ND55</accession>
<comment type="cofactor">
    <cofactor evidence="2 7 8">
        <name>Mg(2+)</name>
        <dbReference type="ChEBI" id="CHEBI:18420"/>
    </cofactor>
</comment>
<dbReference type="PRINTS" id="PR01959">
    <property type="entry name" value="SBIMPHPHTASE"/>
</dbReference>
<dbReference type="PANTHER" id="PTHR20854:SF4">
    <property type="entry name" value="INOSITOL-1-MONOPHOSPHATASE-RELATED"/>
    <property type="match status" value="1"/>
</dbReference>
<organism evidence="9 10">
    <name type="scientific">Thermoflavifilum thermophilum</name>
    <dbReference type="NCBI Taxonomy" id="1393122"/>
    <lineage>
        <taxon>Bacteria</taxon>
        <taxon>Pseudomonadati</taxon>
        <taxon>Bacteroidota</taxon>
        <taxon>Chitinophagia</taxon>
        <taxon>Chitinophagales</taxon>
        <taxon>Chitinophagaceae</taxon>
        <taxon>Thermoflavifilum</taxon>
    </lineage>
</organism>
<evidence type="ECO:0000313" key="9">
    <source>
        <dbReference type="EMBL" id="SFV32590.1"/>
    </source>
</evidence>
<sequence length="256" mass="28407">MYKAVLLDAIQAAGRILLEGIGENFQISHKSTVNDLVTEVDKRSEAVILEKIRNRYPDHAILSEEAGSSEHSGTFRWIIDPLDGTVNFAHRLPICSVSIALEKEGEVIMGAVYNPFLNELFFAEKGQGAYLNDKPIQVSAQDQIRQAFLVTGFPYQWRDMPHDPVQVFGYFIKQGVPVRRLGSAAIDLCWVACGRFDGYWEHHIHAWDVAAGGLIVREAGGSVTDFEGQPYRLASSKLIASNGRIHEALVRAVQTA</sequence>
<dbReference type="OrthoDB" id="9772456at2"/>
<evidence type="ECO:0000256" key="1">
    <source>
        <dbReference type="ARBA" id="ARBA00001033"/>
    </source>
</evidence>
<proteinExistence type="inferred from homology"/>
<feature type="binding site" evidence="7">
    <location>
        <position position="83"/>
    </location>
    <ligand>
        <name>Mg(2+)</name>
        <dbReference type="ChEBI" id="CHEBI:18420"/>
        <label>1</label>
        <note>catalytic</note>
    </ligand>
</feature>
<keyword evidence="10" id="KW-1185">Reference proteome</keyword>
<dbReference type="InterPro" id="IPR020550">
    <property type="entry name" value="Inositol_monophosphatase_CS"/>
</dbReference>
<gene>
    <name evidence="9" type="ORF">SAMN05660895_1393</name>
</gene>